<comment type="caution">
    <text evidence="6">The sequence shown here is derived from an EMBL/GenBank/DDBJ whole genome shotgun (WGS) entry which is preliminary data.</text>
</comment>
<keyword evidence="7" id="KW-1185">Reference proteome</keyword>
<accession>A0A8B2NM44</accession>
<keyword evidence="3" id="KW-0547">Nucleotide-binding</keyword>
<dbReference type="InterPro" id="IPR003593">
    <property type="entry name" value="AAA+_ATPase"/>
</dbReference>
<dbReference type="PROSITE" id="PS50893">
    <property type="entry name" value="ABC_TRANSPORTER_2"/>
    <property type="match status" value="1"/>
</dbReference>
<dbReference type="SUPFAM" id="SSF52540">
    <property type="entry name" value="P-loop containing nucleoside triphosphate hydrolases"/>
    <property type="match status" value="1"/>
</dbReference>
<gene>
    <name evidence="6" type="ORF">DLJ53_30035</name>
</gene>
<evidence type="ECO:0000256" key="4">
    <source>
        <dbReference type="ARBA" id="ARBA00022840"/>
    </source>
</evidence>
<dbReference type="Pfam" id="PF00005">
    <property type="entry name" value="ABC_tran"/>
    <property type="match status" value="1"/>
</dbReference>
<evidence type="ECO:0000313" key="7">
    <source>
        <dbReference type="Proteomes" id="UP000249590"/>
    </source>
</evidence>
<comment type="similarity">
    <text evidence="1">Belongs to the ABC transporter superfamily.</text>
</comment>
<dbReference type="EMBL" id="QHHQ01000009">
    <property type="protein sequence ID" value="RAH97434.1"/>
    <property type="molecule type" value="Genomic_DNA"/>
</dbReference>
<dbReference type="PANTHER" id="PTHR42788:SF13">
    <property type="entry name" value="ALIPHATIC SULFONATES IMPORT ATP-BINDING PROTEIN SSUB"/>
    <property type="match status" value="1"/>
</dbReference>
<evidence type="ECO:0000256" key="2">
    <source>
        <dbReference type="ARBA" id="ARBA00022448"/>
    </source>
</evidence>
<dbReference type="PROSITE" id="PS00211">
    <property type="entry name" value="ABC_TRANSPORTER_1"/>
    <property type="match status" value="1"/>
</dbReference>
<dbReference type="GO" id="GO:0005524">
    <property type="term" value="F:ATP binding"/>
    <property type="evidence" value="ECO:0007669"/>
    <property type="project" value="UniProtKB-KW"/>
</dbReference>
<evidence type="ECO:0000256" key="3">
    <source>
        <dbReference type="ARBA" id="ARBA00022741"/>
    </source>
</evidence>
<evidence type="ECO:0000256" key="1">
    <source>
        <dbReference type="ARBA" id="ARBA00005417"/>
    </source>
</evidence>
<proteinExistence type="inferred from homology"/>
<dbReference type="OrthoDB" id="9802264at2"/>
<evidence type="ECO:0000313" key="6">
    <source>
        <dbReference type="EMBL" id="RAH97434.1"/>
    </source>
</evidence>
<dbReference type="InterPro" id="IPR027417">
    <property type="entry name" value="P-loop_NTPase"/>
</dbReference>
<dbReference type="InterPro" id="IPR003439">
    <property type="entry name" value="ABC_transporter-like_ATP-bd"/>
</dbReference>
<dbReference type="GO" id="GO:0016887">
    <property type="term" value="F:ATP hydrolysis activity"/>
    <property type="evidence" value="ECO:0007669"/>
    <property type="project" value="InterPro"/>
</dbReference>
<name>A0A8B2NM44_9HYPH</name>
<evidence type="ECO:0000259" key="5">
    <source>
        <dbReference type="PROSITE" id="PS50893"/>
    </source>
</evidence>
<keyword evidence="4 6" id="KW-0067">ATP-binding</keyword>
<organism evidence="6 7">
    <name type="scientific">Acuticoccus sediminis</name>
    <dbReference type="NCBI Taxonomy" id="2184697"/>
    <lineage>
        <taxon>Bacteria</taxon>
        <taxon>Pseudomonadati</taxon>
        <taxon>Pseudomonadota</taxon>
        <taxon>Alphaproteobacteria</taxon>
        <taxon>Hyphomicrobiales</taxon>
        <taxon>Amorphaceae</taxon>
        <taxon>Acuticoccus</taxon>
    </lineage>
</organism>
<dbReference type="InterPro" id="IPR050166">
    <property type="entry name" value="ABC_transporter_ATP-bind"/>
</dbReference>
<dbReference type="Gene3D" id="3.40.50.300">
    <property type="entry name" value="P-loop containing nucleotide triphosphate hydrolases"/>
    <property type="match status" value="1"/>
</dbReference>
<sequence>MSIAICLSKVSKWFARPNREPLHVLSDISFEVPRNSSVAIVGASGCGKSTLLNIIAGLLPPDEGEVLVDGSQPRNVPAAAVTYMFQDDRLLPWRSTASNVHFGLETTTLGKAERQARVAETLELVGLADFADAYPHELSGGMRSRAALARSLVARPSIMLMDEPFSKLDPTTRSQMHKEVVRIAREFSMTVVFVTHDAEEAVVLADKVIVLKPRPGRKETELKVDMPFPRDPVAADVTETVRSLRQII</sequence>
<dbReference type="SMART" id="SM00382">
    <property type="entry name" value="AAA"/>
    <property type="match status" value="1"/>
</dbReference>
<protein>
    <submittedName>
        <fullName evidence="6">Nitrate/sulfonate/bicarbonate ABC transporter ATP-binding protein</fullName>
    </submittedName>
</protein>
<dbReference type="PANTHER" id="PTHR42788">
    <property type="entry name" value="TAURINE IMPORT ATP-BINDING PROTEIN-RELATED"/>
    <property type="match status" value="1"/>
</dbReference>
<reference evidence="6 7" key="1">
    <citation type="submission" date="2018-05" db="EMBL/GenBank/DDBJ databases">
        <title>Acuticoccus sediminis sp. nov., isolated from deep-sea sediment of Indian Ocean.</title>
        <authorList>
            <person name="Liu X."/>
            <person name="Lai Q."/>
            <person name="Du Y."/>
            <person name="Sun F."/>
            <person name="Zhang X."/>
            <person name="Wang S."/>
            <person name="Shao Z."/>
        </authorList>
    </citation>
    <scope>NUCLEOTIDE SEQUENCE [LARGE SCALE GENOMIC DNA]</scope>
    <source>
        <strain evidence="6 7">PTG4-2</strain>
    </source>
</reference>
<dbReference type="Proteomes" id="UP000249590">
    <property type="component" value="Unassembled WGS sequence"/>
</dbReference>
<dbReference type="AlphaFoldDB" id="A0A8B2NM44"/>
<dbReference type="InterPro" id="IPR017871">
    <property type="entry name" value="ABC_transporter-like_CS"/>
</dbReference>
<keyword evidence="2" id="KW-0813">Transport</keyword>
<dbReference type="CDD" id="cd03293">
    <property type="entry name" value="ABC_NrtD_SsuB_transporters"/>
    <property type="match status" value="1"/>
</dbReference>
<dbReference type="RefSeq" id="WP_111352011.1">
    <property type="nucleotide sequence ID" value="NZ_JAIWKD010000009.1"/>
</dbReference>
<feature type="domain" description="ABC transporter" evidence="5">
    <location>
        <begin position="5"/>
        <end position="238"/>
    </location>
</feature>